<dbReference type="HOGENOM" id="CLU_2665052_0_0_0"/>
<keyword evidence="1" id="KW-0614">Plasmid</keyword>
<dbReference type="RefSeq" id="WP_013615827.1">
    <property type="nucleotide sequence ID" value="NC_015162.1"/>
</dbReference>
<reference evidence="2" key="1">
    <citation type="submission" date="2011-02" db="EMBL/GenBank/DDBJ databases">
        <title>The complete sequence of plasmid2 of Deinococcus proteolyticus DSM 20540.</title>
        <authorList>
            <consortium name="US DOE Joint Genome Institute (JGI-PGF)"/>
            <person name="Lucas S."/>
            <person name="Copeland A."/>
            <person name="Lapidus A."/>
            <person name="Bruce D."/>
            <person name="Goodwin L."/>
            <person name="Pitluck S."/>
            <person name="Kyrpides N."/>
            <person name="Mavromatis K."/>
            <person name="Pagani I."/>
            <person name="Ivanova N."/>
            <person name="Ovchinnikova G."/>
            <person name="Zeytun A."/>
            <person name="Detter J.C."/>
            <person name="Han C."/>
            <person name="Land M."/>
            <person name="Hauser L."/>
            <person name="Markowitz V."/>
            <person name="Cheng J.-F."/>
            <person name="Hugenholtz P."/>
            <person name="Woyke T."/>
            <person name="Wu D."/>
            <person name="Pukall R."/>
            <person name="Steenblock K."/>
            <person name="Brambilla E."/>
            <person name="Klenk H.-P."/>
            <person name="Eisen J.A."/>
        </authorList>
    </citation>
    <scope>NUCLEOTIDE SEQUENCE [LARGE SCALE GENOMIC DNA]</scope>
    <source>
        <strain evidence="2">ATCC 35074 / DSM 20540 / JCM 6276 / NBRC 101906 / NCIMB 13154 / VKM Ac-1939 / CCM 2703 / MRP</strain>
        <plasmid evidence="2">Plasmid pDEIPR02</plasmid>
    </source>
</reference>
<dbReference type="Proteomes" id="UP000007718">
    <property type="component" value="Plasmid pDEIPR02"/>
</dbReference>
<sequence length="75" mass="8656">MYRYHRTVTATKAALIKVTVESETPLSDEDVETKIRENDLNGDYEDQYGETSSDGFNITEIFEEDAQAYSHMEEQ</sequence>
<gene>
    <name evidence="1" type="ordered locus">Deipr_2349</name>
</gene>
<accession>F0RQB4</accession>
<dbReference type="AlphaFoldDB" id="F0RQB4"/>
<geneLocation type="plasmid" evidence="1 2">
    <name>pDEIPR02</name>
</geneLocation>
<protein>
    <submittedName>
        <fullName evidence="1">Uncharacterized protein</fullName>
    </submittedName>
</protein>
<name>F0RQB4_DEIPM</name>
<dbReference type="KEGG" id="dpt:Deipr_2349"/>
<evidence type="ECO:0000313" key="1">
    <source>
        <dbReference type="EMBL" id="ADY27473.1"/>
    </source>
</evidence>
<dbReference type="EMBL" id="CP002538">
    <property type="protein sequence ID" value="ADY27473.1"/>
    <property type="molecule type" value="Genomic_DNA"/>
</dbReference>
<evidence type="ECO:0000313" key="2">
    <source>
        <dbReference type="Proteomes" id="UP000007718"/>
    </source>
</evidence>
<reference evidence="1 2" key="2">
    <citation type="journal article" date="2012" name="Stand. Genomic Sci.">
        <title>Complete genome sequence of the orange-red pigmented, radioresistant Deinococcus proteolyticus type strain (MRP(T)).</title>
        <authorList>
            <person name="Copeland A."/>
            <person name="Zeytun A."/>
            <person name="Yassawong M."/>
            <person name="Nolan M."/>
            <person name="Lucas S."/>
            <person name="Hammon N."/>
            <person name="Deshpande S."/>
            <person name="Cheng J.F."/>
            <person name="Han C."/>
            <person name="Tapia R."/>
            <person name="Goodwin L.A."/>
            <person name="Pitluck S."/>
            <person name="Mavromatis K."/>
            <person name="Liolios K."/>
            <person name="Pagani I."/>
            <person name="Ivanova N."/>
            <person name="Mikhailova N."/>
            <person name="Pati A."/>
            <person name="Chen A."/>
            <person name="Palaniappan K."/>
            <person name="Land M."/>
            <person name="Hauser L."/>
            <person name="Jeffries C.D."/>
            <person name="Brambilla E.M."/>
            <person name="Rohde M."/>
            <person name="Sikorski J."/>
            <person name="Pukall R."/>
            <person name="Goker M."/>
            <person name="Detter J.C."/>
            <person name="Woyke T."/>
            <person name="Bristow J."/>
            <person name="Eisen J.A."/>
            <person name="Markowitz V."/>
            <person name="Hugenholtz P."/>
            <person name="Kyrpides N.C."/>
            <person name="Klenk H.P."/>
            <person name="Lapidus A."/>
        </authorList>
    </citation>
    <scope>NUCLEOTIDE SEQUENCE [LARGE SCALE GENOMIC DNA]</scope>
    <source>
        <strain evidence="2">ATCC 35074 / DSM 20540 / JCM 6276 / NBRC 101906 / NCIMB 13154 / VKM Ac-1939 / CCM 2703 / MRP</strain>
        <plasmid evidence="2">Plasmid pDEIPR02</plasmid>
    </source>
</reference>
<organism evidence="1 2">
    <name type="scientific">Deinococcus proteolyticus (strain ATCC 35074 / DSM 20540 / JCM 6276 / NBRC 101906 / NCIMB 13154 / VKM Ac-1939 / CCM 2703 / MRP)</name>
    <dbReference type="NCBI Taxonomy" id="693977"/>
    <lineage>
        <taxon>Bacteria</taxon>
        <taxon>Thermotogati</taxon>
        <taxon>Deinococcota</taxon>
        <taxon>Deinococci</taxon>
        <taxon>Deinococcales</taxon>
        <taxon>Deinococcaceae</taxon>
        <taxon>Deinococcus</taxon>
    </lineage>
</organism>
<keyword evidence="2" id="KW-1185">Reference proteome</keyword>
<proteinExistence type="predicted"/>